<dbReference type="Proteomes" id="UP000835052">
    <property type="component" value="Unassembled WGS sequence"/>
</dbReference>
<evidence type="ECO:0000256" key="3">
    <source>
        <dbReference type="ARBA" id="ARBA00011441"/>
    </source>
</evidence>
<comment type="caution">
    <text evidence="10">The sequence shown here is derived from an EMBL/GenBank/DDBJ whole genome shotgun (WGS) entry which is preliminary data.</text>
</comment>
<reference evidence="10" key="1">
    <citation type="submission" date="2020-10" db="EMBL/GenBank/DDBJ databases">
        <authorList>
            <person name="Kikuchi T."/>
        </authorList>
    </citation>
    <scope>NUCLEOTIDE SEQUENCE</scope>
    <source>
        <strain evidence="10">NKZ352</strain>
    </source>
</reference>
<evidence type="ECO:0000313" key="11">
    <source>
        <dbReference type="Proteomes" id="UP000835052"/>
    </source>
</evidence>
<dbReference type="GO" id="GO:0005634">
    <property type="term" value="C:nucleus"/>
    <property type="evidence" value="ECO:0007669"/>
    <property type="project" value="TreeGrafter"/>
</dbReference>
<evidence type="ECO:0000256" key="2">
    <source>
        <dbReference type="ARBA" id="ARBA00006207"/>
    </source>
</evidence>
<dbReference type="InterPro" id="IPR036390">
    <property type="entry name" value="WH_DNA-bd_sf"/>
</dbReference>
<comment type="function">
    <text evidence="1">Component of the 26S proteasome, a multiprotein complex involved in the ATP-dependent degradation of ubiquitinated proteins. This complex plays a key role in the maintenance of protein homeostasis by removing misfolded or damaged proteins, which could impair cellular functions, and by removing proteins whose functions are no longer required. Therefore, the proteasome participates in numerous cellular processes, including cell cycle progression, apoptosis, or DNA damage repair.</text>
</comment>
<protein>
    <recommendedName>
        <fullName evidence="4">26S proteasome non-ATPase regulatory subunit 13</fullName>
    </recommendedName>
    <alternativeName>
        <fullName evidence="6">26S proteasome regulatory subunit RPN9</fullName>
    </alternativeName>
    <alternativeName>
        <fullName evidence="8">26S proteasome regulatory subunit S11</fullName>
    </alternativeName>
    <alternativeName>
        <fullName evidence="7">26S proteasome regulatory subunit p40.5</fullName>
    </alternativeName>
</protein>
<evidence type="ECO:0000313" key="10">
    <source>
        <dbReference type="EMBL" id="CAD6197708.1"/>
    </source>
</evidence>
<dbReference type="GO" id="GO:0005829">
    <property type="term" value="C:cytosol"/>
    <property type="evidence" value="ECO:0007669"/>
    <property type="project" value="TreeGrafter"/>
</dbReference>
<evidence type="ECO:0000256" key="7">
    <source>
        <dbReference type="ARBA" id="ARBA00031303"/>
    </source>
</evidence>
<proteinExistence type="inferred from homology"/>
<dbReference type="SUPFAM" id="SSF46785">
    <property type="entry name" value="Winged helix' DNA-binding domain"/>
    <property type="match status" value="1"/>
</dbReference>
<keyword evidence="11" id="KW-1185">Reference proteome</keyword>
<dbReference type="Pfam" id="PF22037">
    <property type="entry name" value="PSD13_N"/>
    <property type="match status" value="1"/>
</dbReference>
<dbReference type="InterPro" id="IPR000717">
    <property type="entry name" value="PCI_dom"/>
</dbReference>
<dbReference type="InterPro" id="IPR035298">
    <property type="entry name" value="PSMD13"/>
</dbReference>
<comment type="subunit">
    <text evidence="3">Component of the 19S proteasome regulatory particle complex. The 26S proteasome consists of a 20S core particle (CP) and two 19S regulatory subunits (RP). The regulatory particle is made of a lid composed of 9 subunits including PSMD13, a base containing 6 ATPases and few additional components.</text>
</comment>
<dbReference type="SMART" id="SM00088">
    <property type="entry name" value="PINT"/>
    <property type="match status" value="1"/>
</dbReference>
<dbReference type="GO" id="GO:0006511">
    <property type="term" value="P:ubiquitin-dependent protein catabolic process"/>
    <property type="evidence" value="ECO:0007669"/>
    <property type="project" value="TreeGrafter"/>
</dbReference>
<dbReference type="PANTHER" id="PTHR10539:SF0">
    <property type="entry name" value="26S PROTEASOME NON-ATPASE REGULATORY SUBUNIT 13"/>
    <property type="match status" value="1"/>
</dbReference>
<evidence type="ECO:0000256" key="5">
    <source>
        <dbReference type="ARBA" id="ARBA00022942"/>
    </source>
</evidence>
<dbReference type="EMBL" id="CAJGYM010000102">
    <property type="protein sequence ID" value="CAD6197708.1"/>
    <property type="molecule type" value="Genomic_DNA"/>
</dbReference>
<evidence type="ECO:0000256" key="1">
    <source>
        <dbReference type="ARBA" id="ARBA00002362"/>
    </source>
</evidence>
<keyword evidence="5" id="KW-0647">Proteasome</keyword>
<dbReference type="PANTHER" id="PTHR10539">
    <property type="entry name" value="26S PROTEASOME NON-ATPASE REGULATORY SUBUNIT 13"/>
    <property type="match status" value="1"/>
</dbReference>
<organism evidence="10 11">
    <name type="scientific">Caenorhabditis auriculariae</name>
    <dbReference type="NCBI Taxonomy" id="2777116"/>
    <lineage>
        <taxon>Eukaryota</taxon>
        <taxon>Metazoa</taxon>
        <taxon>Ecdysozoa</taxon>
        <taxon>Nematoda</taxon>
        <taxon>Chromadorea</taxon>
        <taxon>Rhabditida</taxon>
        <taxon>Rhabditina</taxon>
        <taxon>Rhabditomorpha</taxon>
        <taxon>Rhabditoidea</taxon>
        <taxon>Rhabditidae</taxon>
        <taxon>Peloderinae</taxon>
        <taxon>Caenorhabditis</taxon>
    </lineage>
</organism>
<feature type="domain" description="PCI" evidence="9">
    <location>
        <begin position="170"/>
        <end position="340"/>
    </location>
</feature>
<name>A0A8S1HT70_9PELO</name>
<sequence>MTEKVESYLLQNRNSAKGDVADNWKELQDLYSKKLWHQLTTAVRALLAKPAFVSKLNLQEFYENFISEFEHRINTLQLAEISIPIAKYIYNKSKIEKAVTKDKVAIARLHTGQIELRLLHKDQNDQIVDIKLIRELIDSTQKEVESLVGVTEVHAPFYKVSSLYLRELGDFAGYYREALRYLGVEDTNILTKEERHCQAVLVGFAALLGENIYNFGELLAHPILKSLDGSSERWITDVLLAFNSGDLTKFYALEPQWSGWDDLKKQKEFLIGKIRLLAIMEIALARPSKARNVSFKEIAAKCQVNVSEVEFLVMKALSKGLVQGAIDQVEQIVQITWVQPRVLDAQQILTMASRITAWRKDVTSMENIVAENAREILTKN</sequence>
<dbReference type="PROSITE" id="PS50250">
    <property type="entry name" value="PCI"/>
    <property type="match status" value="1"/>
</dbReference>
<dbReference type="OrthoDB" id="1093at2759"/>
<accession>A0A8S1HT70</accession>
<evidence type="ECO:0000259" key="9">
    <source>
        <dbReference type="PROSITE" id="PS50250"/>
    </source>
</evidence>
<gene>
    <name evidence="10" type="ORF">CAUJ_LOCUS13617</name>
</gene>
<comment type="similarity">
    <text evidence="2">Belongs to the proteasome subunit S11 family.</text>
</comment>
<dbReference type="AlphaFoldDB" id="A0A8S1HT70"/>
<dbReference type="InterPro" id="IPR054179">
    <property type="entry name" value="PSD13_N"/>
</dbReference>
<dbReference type="GO" id="GO:0005198">
    <property type="term" value="F:structural molecule activity"/>
    <property type="evidence" value="ECO:0007669"/>
    <property type="project" value="TreeGrafter"/>
</dbReference>
<evidence type="ECO:0000256" key="6">
    <source>
        <dbReference type="ARBA" id="ARBA00029749"/>
    </source>
</evidence>
<dbReference type="GO" id="GO:0008541">
    <property type="term" value="C:proteasome regulatory particle, lid subcomplex"/>
    <property type="evidence" value="ECO:0007669"/>
    <property type="project" value="TreeGrafter"/>
</dbReference>
<evidence type="ECO:0000256" key="8">
    <source>
        <dbReference type="ARBA" id="ARBA00032323"/>
    </source>
</evidence>
<dbReference type="Pfam" id="PF01399">
    <property type="entry name" value="PCI"/>
    <property type="match status" value="1"/>
</dbReference>
<evidence type="ECO:0000256" key="4">
    <source>
        <dbReference type="ARBA" id="ARBA00015732"/>
    </source>
</evidence>